<protein>
    <recommendedName>
        <fullName evidence="2">Rad50/SbcC-type AAA domain-containing protein</fullName>
    </recommendedName>
</protein>
<accession>X1A2Z7</accession>
<evidence type="ECO:0000256" key="1">
    <source>
        <dbReference type="SAM" id="Coils"/>
    </source>
</evidence>
<dbReference type="GO" id="GO:0016887">
    <property type="term" value="F:ATP hydrolysis activity"/>
    <property type="evidence" value="ECO:0007669"/>
    <property type="project" value="InterPro"/>
</dbReference>
<dbReference type="AlphaFoldDB" id="X1A2Z7"/>
<dbReference type="SUPFAM" id="SSF52540">
    <property type="entry name" value="P-loop containing nucleoside triphosphate hydrolases"/>
    <property type="match status" value="1"/>
</dbReference>
<feature type="non-terminal residue" evidence="3">
    <location>
        <position position="252"/>
    </location>
</feature>
<dbReference type="EMBL" id="BART01006635">
    <property type="protein sequence ID" value="GAG67173.1"/>
    <property type="molecule type" value="Genomic_DNA"/>
</dbReference>
<name>X1A2Z7_9ZZZZ</name>
<sequence>MILKSIKVKNIRSIKNLDITLPQSTMLFYGDIGSGKSSILKAIEFALFGTLSAGDLKGDSLLRRGENKGFSELNFSIDGNIYTIHRELKTIIRKGETRVTQPEGWIIESDVKTSYSTTELRKKILSILNYSISRYENKGSIDIFRYTVYTPQEQIKEILWADPDERFEILKDVLEIEKYENTLNNLSNIKTALNKNINLTKQEIKSIGIPEEEIPKKESEIAINKEQIKKQKIAVQNKKGKLGQEKEKQKKI</sequence>
<organism evidence="3">
    <name type="scientific">marine sediment metagenome</name>
    <dbReference type="NCBI Taxonomy" id="412755"/>
    <lineage>
        <taxon>unclassified sequences</taxon>
        <taxon>metagenomes</taxon>
        <taxon>ecological metagenomes</taxon>
    </lineage>
</organism>
<dbReference type="PANTHER" id="PTHR32114:SF2">
    <property type="entry name" value="ABC TRANSPORTER ABCH.3"/>
    <property type="match status" value="1"/>
</dbReference>
<comment type="caution">
    <text evidence="3">The sequence shown here is derived from an EMBL/GenBank/DDBJ whole genome shotgun (WGS) entry which is preliminary data.</text>
</comment>
<dbReference type="InterPro" id="IPR038729">
    <property type="entry name" value="Rad50/SbcC_AAA"/>
</dbReference>
<evidence type="ECO:0000259" key="2">
    <source>
        <dbReference type="Pfam" id="PF13476"/>
    </source>
</evidence>
<reference evidence="3" key="1">
    <citation type="journal article" date="2014" name="Front. Microbiol.">
        <title>High frequency of phylogenetically diverse reductive dehalogenase-homologous genes in deep subseafloor sedimentary metagenomes.</title>
        <authorList>
            <person name="Kawai M."/>
            <person name="Futagami T."/>
            <person name="Toyoda A."/>
            <person name="Takaki Y."/>
            <person name="Nishi S."/>
            <person name="Hori S."/>
            <person name="Arai W."/>
            <person name="Tsubouchi T."/>
            <person name="Morono Y."/>
            <person name="Uchiyama I."/>
            <person name="Ito T."/>
            <person name="Fujiyama A."/>
            <person name="Inagaki F."/>
            <person name="Takami H."/>
        </authorList>
    </citation>
    <scope>NUCLEOTIDE SEQUENCE</scope>
    <source>
        <strain evidence="3">Expedition CK06-06</strain>
    </source>
</reference>
<dbReference type="InterPro" id="IPR027417">
    <property type="entry name" value="P-loop_NTPase"/>
</dbReference>
<keyword evidence="1" id="KW-0175">Coiled coil</keyword>
<proteinExistence type="predicted"/>
<dbReference type="Pfam" id="PF13476">
    <property type="entry name" value="AAA_23"/>
    <property type="match status" value="1"/>
</dbReference>
<dbReference type="PANTHER" id="PTHR32114">
    <property type="entry name" value="ABC TRANSPORTER ABCH.3"/>
    <property type="match status" value="1"/>
</dbReference>
<dbReference type="Gene3D" id="3.40.50.300">
    <property type="entry name" value="P-loop containing nucleotide triphosphate hydrolases"/>
    <property type="match status" value="1"/>
</dbReference>
<feature type="domain" description="Rad50/SbcC-type AAA" evidence="2">
    <location>
        <begin position="5"/>
        <end position="228"/>
    </location>
</feature>
<evidence type="ECO:0000313" key="3">
    <source>
        <dbReference type="EMBL" id="GAG67173.1"/>
    </source>
</evidence>
<feature type="coiled-coil region" evidence="1">
    <location>
        <begin position="176"/>
        <end position="203"/>
    </location>
</feature>
<gene>
    <name evidence="3" type="ORF">S01H4_15151</name>
</gene>
<dbReference type="GO" id="GO:0006302">
    <property type="term" value="P:double-strand break repair"/>
    <property type="evidence" value="ECO:0007669"/>
    <property type="project" value="InterPro"/>
</dbReference>